<dbReference type="AlphaFoldDB" id="A0A3S3QRF7"/>
<accession>A0A3S3QRF7</accession>
<dbReference type="InterPro" id="IPR009006">
    <property type="entry name" value="Ala_racemase/Decarboxylase_C"/>
</dbReference>
<dbReference type="EMBL" id="MTKQ01000265">
    <property type="protein sequence ID" value="RWX45584.1"/>
    <property type="molecule type" value="Genomic_DNA"/>
</dbReference>
<dbReference type="GO" id="GO:0008836">
    <property type="term" value="F:diaminopimelate decarboxylase activity"/>
    <property type="evidence" value="ECO:0007669"/>
    <property type="project" value="UniProtKB-EC"/>
</dbReference>
<organism evidence="1 2">
    <name type="scientific">Candidatus Electrothrix marina</name>
    <dbReference type="NCBI Taxonomy" id="1859130"/>
    <lineage>
        <taxon>Bacteria</taxon>
        <taxon>Pseudomonadati</taxon>
        <taxon>Thermodesulfobacteriota</taxon>
        <taxon>Desulfobulbia</taxon>
        <taxon>Desulfobulbales</taxon>
        <taxon>Desulfobulbaceae</taxon>
        <taxon>Candidatus Electrothrix</taxon>
    </lineage>
</organism>
<dbReference type="EC" id="4.1.1.20" evidence="1"/>
<name>A0A3S3QRF7_9BACT</name>
<proteinExistence type="predicted"/>
<protein>
    <submittedName>
        <fullName evidence="1">Pyridoxal-dependent decarboxylase, C-terminal sheet domain</fullName>
        <ecNumber evidence="1">4.1.1.20</ecNumber>
    </submittedName>
</protein>
<evidence type="ECO:0000313" key="2">
    <source>
        <dbReference type="Proteomes" id="UP000286862"/>
    </source>
</evidence>
<dbReference type="Proteomes" id="UP000286862">
    <property type="component" value="Unassembled WGS sequence"/>
</dbReference>
<comment type="caution">
    <text evidence="1">The sequence shown here is derived from an EMBL/GenBank/DDBJ whole genome shotgun (WGS) entry which is preliminary data.</text>
</comment>
<evidence type="ECO:0000313" key="1">
    <source>
        <dbReference type="EMBL" id="RWX45584.1"/>
    </source>
</evidence>
<dbReference type="SUPFAM" id="SSF50621">
    <property type="entry name" value="Alanine racemase C-terminal domain-like"/>
    <property type="match status" value="1"/>
</dbReference>
<keyword evidence="1" id="KW-0456">Lyase</keyword>
<reference evidence="1 2" key="1">
    <citation type="submission" date="2017-01" db="EMBL/GenBank/DDBJ databases">
        <title>The cable genome- insights into the physiology and evolution of filamentous bacteria capable of sulfide oxidation via long distance electron transfer.</title>
        <authorList>
            <person name="Schreiber L."/>
            <person name="Bjerg J.T."/>
            <person name="Boggild A."/>
            <person name="Van De Vossenberg J."/>
            <person name="Meysman F."/>
            <person name="Nielsen L.P."/>
            <person name="Schramm A."/>
            <person name="Kjeldsen K.U."/>
        </authorList>
    </citation>
    <scope>NUCLEOTIDE SEQUENCE [LARGE SCALE GENOMIC DNA]</scope>
    <source>
        <strain evidence="1">A2</strain>
    </source>
</reference>
<sequence length="80" mass="9118">MKKQHQFYLQPIPLELGNGQFMPMRVVGNINEAIDVWYDGSWMPDMAGQEYLALINAGAYSSSMASNHCMRGQFKEFLLT</sequence>
<dbReference type="Gene3D" id="2.40.37.10">
    <property type="entry name" value="Lyase, Ornithine Decarboxylase, Chain A, domain 1"/>
    <property type="match status" value="1"/>
</dbReference>
<gene>
    <name evidence="1" type="ORF">VT99_12653</name>
</gene>